<organism evidence="2 3">
    <name type="scientific">SAR92 clade bacterium H455</name>
    <dbReference type="NCBI Taxonomy" id="2974818"/>
    <lineage>
        <taxon>Bacteria</taxon>
        <taxon>Pseudomonadati</taxon>
        <taxon>Pseudomonadota</taxon>
        <taxon>Gammaproteobacteria</taxon>
        <taxon>Cellvibrionales</taxon>
        <taxon>Porticoccaceae</taxon>
        <taxon>SAR92 clade</taxon>
    </lineage>
</organism>
<keyword evidence="3" id="KW-1185">Reference proteome</keyword>
<keyword evidence="1" id="KW-1133">Transmembrane helix</keyword>
<sequence>MSNRLNSKWRSALKNSTQDWLTEVWMIFSSLMKIMIPALLVVRCIELLGWVEALGTMIQPLMLLVGLPGETGLVWMAAMMGNIYTAMVVFYQLGLAEQLSIAQVSVISSMMLIAHSLPVEVAIARAIGISLWFTLFLRIGGAFLFGFITYQAHSNLALLQLPAPQLWQPETADTSWVAWLLTQGQTIAVAFVVIAALTLFLRILRVLGVERLIHFLLAPVLRLLGIAKVASNIIIVGLTLGLSFGGGLLISEARRGHIAGRDIFLSMAFLGLCHSLIEDTLLMMLLGADFSTIVFARLLFSLLAILALSRLLDWLPTNKRGWFYRQSAP</sequence>
<keyword evidence="1" id="KW-0472">Membrane</keyword>
<protein>
    <recommendedName>
        <fullName evidence="4">Nucleoside recognition protein</fullName>
    </recommendedName>
</protein>
<proteinExistence type="predicted"/>
<gene>
    <name evidence="2" type="ORF">NYF23_06400</name>
</gene>
<feature type="transmembrane region" description="Helical" evidence="1">
    <location>
        <begin position="176"/>
        <end position="200"/>
    </location>
</feature>
<feature type="transmembrane region" description="Helical" evidence="1">
    <location>
        <begin position="263"/>
        <end position="286"/>
    </location>
</feature>
<evidence type="ECO:0000313" key="3">
    <source>
        <dbReference type="Proteomes" id="UP001059934"/>
    </source>
</evidence>
<keyword evidence="1" id="KW-0812">Transmembrane</keyword>
<feature type="transmembrane region" description="Helical" evidence="1">
    <location>
        <begin position="129"/>
        <end position="150"/>
    </location>
</feature>
<feature type="transmembrane region" description="Helical" evidence="1">
    <location>
        <begin position="47"/>
        <end position="66"/>
    </location>
</feature>
<feature type="transmembrane region" description="Helical" evidence="1">
    <location>
        <begin position="99"/>
        <end position="117"/>
    </location>
</feature>
<evidence type="ECO:0008006" key="4">
    <source>
        <dbReference type="Google" id="ProtNLM"/>
    </source>
</evidence>
<evidence type="ECO:0000256" key="1">
    <source>
        <dbReference type="SAM" id="Phobius"/>
    </source>
</evidence>
<feature type="transmembrane region" description="Helical" evidence="1">
    <location>
        <begin position="292"/>
        <end position="312"/>
    </location>
</feature>
<name>A0ABY5TQX4_9GAMM</name>
<feature type="transmembrane region" description="Helical" evidence="1">
    <location>
        <begin position="73"/>
        <end position="93"/>
    </location>
</feature>
<dbReference type="EMBL" id="CP103416">
    <property type="protein sequence ID" value="UVW36232.1"/>
    <property type="molecule type" value="Genomic_DNA"/>
</dbReference>
<accession>A0ABY5TQX4</accession>
<reference evidence="2" key="1">
    <citation type="submission" date="2022-08" db="EMBL/GenBank/DDBJ databases">
        <title>Catabolic pathway analysis in culturable SAR92 clade bacteria reveals their overlooked roles in DMSP degradation in coastal seas.</title>
        <authorList>
            <person name="He X."/>
            <person name="Zhang X."/>
            <person name="Zhang Y."/>
        </authorList>
    </citation>
    <scope>NUCLEOTIDE SEQUENCE</scope>
    <source>
        <strain evidence="2">H455</strain>
    </source>
</reference>
<dbReference type="Proteomes" id="UP001059934">
    <property type="component" value="Chromosome"/>
</dbReference>
<evidence type="ECO:0000313" key="2">
    <source>
        <dbReference type="EMBL" id="UVW36232.1"/>
    </source>
</evidence>
<feature type="transmembrane region" description="Helical" evidence="1">
    <location>
        <begin position="20"/>
        <end position="41"/>
    </location>
</feature>
<feature type="transmembrane region" description="Helical" evidence="1">
    <location>
        <begin position="233"/>
        <end position="251"/>
    </location>
</feature>